<feature type="compositionally biased region" description="Basic and acidic residues" evidence="2">
    <location>
        <begin position="314"/>
        <end position="324"/>
    </location>
</feature>
<dbReference type="PANTHER" id="PTHR33883">
    <property type="entry name" value="WPP DOMAIN-ASSOCIATED PROTEIN"/>
    <property type="match status" value="1"/>
</dbReference>
<sequence length="1014" mass="117089">MEDILGKMGGRFKISITDSTMMWILHSAMNKAYERVQTKDGAIERLSEISKFYELAVMQLEGCLKVVHEEAESGLESSDEKLLAELSEIRDRLEGRLKETERAISEKDREFTERLENELKNRRTLKLQERELDSLRANLQVERTKAGGIEELVHGNWASKDEDRDEEFSELKSSVDQQVLNIKQKLDPQFRFIDRRRNKSFDCIKIEQMSSDIDILKETMDIAFGKMQSVMFFPELEPIEQLCRWPIERDAIFILIKGFMRDTKKRLNSEMRKEQKQVSTDLGKQLSKLLQEVKCLHDQLEPFSASKTKSTNSLEHDSCGKSDKSSPIIERSHQNQRNQLGGEDSDDKGSNLVAKMIKSHEFFIKNKSKEVNSVKREVVTCPSPSKEKDPSSPRRAIQEVIIRLESLVDWNTRLGDSLRGYEGDDNDETSSVRGLSDLNMEKQIKSQIDTLGDVWKNLNKSVSQTAYEKLKNKVCLLRKDREDVNFQMLIMEHTYGALLECVMSQYYAELCRNDLENLVRDCVCKSFFKEMANEWNETMEKDKNELQIKEEISNTVFSESLNQIRCALESALTEIRTSEFQRNCLLDLHIEDKLSEVISLAYFGEICRIWNEVIQQCKAQTAAKEELQLIAFEETIRDLCDTANDVVSEIRKAKSWQSDLYGSPLSNDSCQCIDCWMSEDICMVFFKEMSKLWKEEIDAYNLESSIREEIFLLVVIYEMNEATSVLAEAQSQDHFRISKDFVSSKKLHKNLKVSGEEILTQDQNSSSNIQAEDNLMQIASSDIKECNQMPGIVGLKQKQWDKLKVSCRLLIEMDTTSCSVSSTVHKALEKLAMSKAILSKLTFGLGVALEDMESFGNLMNPDVHVFNSMEYPSFQKEKTENATSDFLFSPILELSQLFMHFQRITEEKLRLNILRLDKTLGYLHAVADHVNSLKRKERLYKEAFIRRCENLRKAENEVDLLGDRVDVLLASLEKVYNTLHHRFPELQKYQEVSDLLEMIGKELGQSVQKYAKSS</sequence>
<keyword evidence="4" id="KW-1185">Reference proteome</keyword>
<accession>A0AAV8TJ28</accession>
<dbReference type="InterPro" id="IPR037490">
    <property type="entry name" value="WAP"/>
</dbReference>
<dbReference type="EMBL" id="JAIWQS010000005">
    <property type="protein sequence ID" value="KAJ8766020.1"/>
    <property type="molecule type" value="Genomic_DNA"/>
</dbReference>
<dbReference type="AlphaFoldDB" id="A0AAV8TJ28"/>
<evidence type="ECO:0000313" key="3">
    <source>
        <dbReference type="EMBL" id="KAJ8766020.1"/>
    </source>
</evidence>
<name>A0AAV8TJ28_9ROSI</name>
<evidence type="ECO:0000256" key="2">
    <source>
        <dbReference type="SAM" id="MobiDB-lite"/>
    </source>
</evidence>
<dbReference type="Proteomes" id="UP001159364">
    <property type="component" value="Linkage Group LG05"/>
</dbReference>
<keyword evidence="1" id="KW-0175">Coiled coil</keyword>
<gene>
    <name evidence="3" type="ORF">K2173_020536</name>
</gene>
<evidence type="ECO:0000313" key="4">
    <source>
        <dbReference type="Proteomes" id="UP001159364"/>
    </source>
</evidence>
<organism evidence="3 4">
    <name type="scientific">Erythroxylum novogranatense</name>
    <dbReference type="NCBI Taxonomy" id="1862640"/>
    <lineage>
        <taxon>Eukaryota</taxon>
        <taxon>Viridiplantae</taxon>
        <taxon>Streptophyta</taxon>
        <taxon>Embryophyta</taxon>
        <taxon>Tracheophyta</taxon>
        <taxon>Spermatophyta</taxon>
        <taxon>Magnoliopsida</taxon>
        <taxon>eudicotyledons</taxon>
        <taxon>Gunneridae</taxon>
        <taxon>Pentapetalae</taxon>
        <taxon>rosids</taxon>
        <taxon>fabids</taxon>
        <taxon>Malpighiales</taxon>
        <taxon>Erythroxylaceae</taxon>
        <taxon>Erythroxylum</taxon>
    </lineage>
</organism>
<dbReference type="PANTHER" id="PTHR33883:SF7">
    <property type="entry name" value="OS04G0521600 PROTEIN"/>
    <property type="match status" value="1"/>
</dbReference>
<protein>
    <recommendedName>
        <fullName evidence="5">WPP domain-associated protein</fullName>
    </recommendedName>
</protein>
<evidence type="ECO:0008006" key="5">
    <source>
        <dbReference type="Google" id="ProtNLM"/>
    </source>
</evidence>
<reference evidence="3 4" key="1">
    <citation type="submission" date="2021-09" db="EMBL/GenBank/DDBJ databases">
        <title>Genomic insights and catalytic innovation underlie evolution of tropane alkaloids biosynthesis.</title>
        <authorList>
            <person name="Wang Y.-J."/>
            <person name="Tian T."/>
            <person name="Huang J.-P."/>
            <person name="Huang S.-X."/>
        </authorList>
    </citation>
    <scope>NUCLEOTIDE SEQUENCE [LARGE SCALE GENOMIC DNA]</scope>
    <source>
        <strain evidence="3">KIB-2018</strain>
        <tissue evidence="3">Leaf</tissue>
    </source>
</reference>
<feature type="region of interest" description="Disordered" evidence="2">
    <location>
        <begin position="306"/>
        <end position="350"/>
    </location>
</feature>
<comment type="caution">
    <text evidence="3">The sequence shown here is derived from an EMBL/GenBank/DDBJ whole genome shotgun (WGS) entry which is preliminary data.</text>
</comment>
<feature type="coiled-coil region" evidence="1">
    <location>
        <begin position="83"/>
        <end position="145"/>
    </location>
</feature>
<evidence type="ECO:0000256" key="1">
    <source>
        <dbReference type="SAM" id="Coils"/>
    </source>
</evidence>
<proteinExistence type="predicted"/>